<dbReference type="EMBL" id="BMHA01000001">
    <property type="protein sequence ID" value="GGI03010.1"/>
    <property type="molecule type" value="Genomic_DNA"/>
</dbReference>
<comment type="caution">
    <text evidence="3">The sequence shown here is derived from an EMBL/GenBank/DDBJ whole genome shotgun (WGS) entry which is preliminary data.</text>
</comment>
<dbReference type="OrthoDB" id="9919022at2"/>
<dbReference type="AlphaFoldDB" id="A0A8J3A514"/>
<reference evidence="3" key="2">
    <citation type="submission" date="2020-09" db="EMBL/GenBank/DDBJ databases">
        <authorList>
            <person name="Sun Q."/>
            <person name="Zhou Y."/>
        </authorList>
    </citation>
    <scope>NUCLEOTIDE SEQUENCE</scope>
    <source>
        <strain evidence="3">CGMCC 1.14988</strain>
    </source>
</reference>
<dbReference type="Proteomes" id="UP000650511">
    <property type="component" value="Unassembled WGS sequence"/>
</dbReference>
<evidence type="ECO:0000313" key="3">
    <source>
        <dbReference type="EMBL" id="GGI03010.1"/>
    </source>
</evidence>
<keyword evidence="4" id="KW-1185">Reference proteome</keyword>
<dbReference type="RefSeq" id="WP_130648270.1">
    <property type="nucleotide sequence ID" value="NZ_BMHA01000001.1"/>
</dbReference>
<evidence type="ECO:0000256" key="1">
    <source>
        <dbReference type="SAM" id="MobiDB-lite"/>
    </source>
</evidence>
<proteinExistence type="predicted"/>
<name>A0A8J3A514_9ACTN</name>
<keyword evidence="2" id="KW-0812">Transmembrane</keyword>
<reference evidence="3" key="1">
    <citation type="journal article" date="2014" name="Int. J. Syst. Evol. Microbiol.">
        <title>Complete genome sequence of Corynebacterium casei LMG S-19264T (=DSM 44701T), isolated from a smear-ripened cheese.</title>
        <authorList>
            <consortium name="US DOE Joint Genome Institute (JGI-PGF)"/>
            <person name="Walter F."/>
            <person name="Albersmeier A."/>
            <person name="Kalinowski J."/>
            <person name="Ruckert C."/>
        </authorList>
    </citation>
    <scope>NUCLEOTIDE SEQUENCE</scope>
    <source>
        <strain evidence="3">CGMCC 1.14988</strain>
    </source>
</reference>
<gene>
    <name evidence="3" type="ORF">GCM10011354_02310</name>
</gene>
<protein>
    <submittedName>
        <fullName evidence="3">Uncharacterized protein</fullName>
    </submittedName>
</protein>
<keyword evidence="2" id="KW-0472">Membrane</keyword>
<feature type="transmembrane region" description="Helical" evidence="2">
    <location>
        <begin position="88"/>
        <end position="109"/>
    </location>
</feature>
<feature type="transmembrane region" description="Helical" evidence="2">
    <location>
        <begin position="64"/>
        <end position="82"/>
    </location>
</feature>
<accession>A0A8J3A514</accession>
<evidence type="ECO:0000256" key="2">
    <source>
        <dbReference type="SAM" id="Phobius"/>
    </source>
</evidence>
<organism evidence="3 4">
    <name type="scientific">Egicoccus halophilus</name>
    <dbReference type="NCBI Taxonomy" id="1670830"/>
    <lineage>
        <taxon>Bacteria</taxon>
        <taxon>Bacillati</taxon>
        <taxon>Actinomycetota</taxon>
        <taxon>Nitriliruptoria</taxon>
        <taxon>Egicoccales</taxon>
        <taxon>Egicoccaceae</taxon>
        <taxon>Egicoccus</taxon>
    </lineage>
</organism>
<sequence>MADQHVVRALVAQDDAPRLRRELMDELQLPADHIAVTAAEPADYRDEAPDQEIHRMFQVGSRRAVLGALAGALLALLVVLVIPPLRDWLPFSLILLFGGAWGGGIAATARGIQTSKREDDLGEDIHHVDAADAAHLRLLTVTVDRDREGVVDLLRKQGATLLDSRNPKVGRGPGERPASPGHGPSTGDHRD</sequence>
<feature type="region of interest" description="Disordered" evidence="1">
    <location>
        <begin position="162"/>
        <end position="191"/>
    </location>
</feature>
<evidence type="ECO:0000313" key="4">
    <source>
        <dbReference type="Proteomes" id="UP000650511"/>
    </source>
</evidence>
<keyword evidence="2" id="KW-1133">Transmembrane helix</keyword>